<keyword evidence="2" id="KW-0812">Transmembrane</keyword>
<feature type="transmembrane region" description="Helical" evidence="2">
    <location>
        <begin position="45"/>
        <end position="64"/>
    </location>
</feature>
<proteinExistence type="predicted"/>
<evidence type="ECO:0000256" key="2">
    <source>
        <dbReference type="SAM" id="Phobius"/>
    </source>
</evidence>
<accession>A0A644T6T3</accession>
<evidence type="ECO:0000313" key="3">
    <source>
        <dbReference type="EMBL" id="MPL62197.1"/>
    </source>
</evidence>
<sequence length="135" mass="15870">MKNRLEDLALKVTKWVGSIWSIIIHTLVFIFFMVLLYLGYNPERVMLILTTLVSLEAIYLALFIQMTVNKHSEHIAEISEDVDEIQEDIDDIQEDIEDISEDVDEIQEDIDDIQEDIEELNEDENENENKEKIEN</sequence>
<keyword evidence="2" id="KW-0472">Membrane</keyword>
<feature type="coiled-coil region" evidence="1">
    <location>
        <begin position="68"/>
        <end position="133"/>
    </location>
</feature>
<organism evidence="3">
    <name type="scientific">bioreactor metagenome</name>
    <dbReference type="NCBI Taxonomy" id="1076179"/>
    <lineage>
        <taxon>unclassified sequences</taxon>
        <taxon>metagenomes</taxon>
        <taxon>ecological metagenomes</taxon>
    </lineage>
</organism>
<comment type="caution">
    <text evidence="3">The sequence shown here is derived from an EMBL/GenBank/DDBJ whole genome shotgun (WGS) entry which is preliminary data.</text>
</comment>
<evidence type="ECO:0008006" key="4">
    <source>
        <dbReference type="Google" id="ProtNLM"/>
    </source>
</evidence>
<dbReference type="EMBL" id="VSSQ01000017">
    <property type="protein sequence ID" value="MPL62197.1"/>
    <property type="molecule type" value="Genomic_DNA"/>
</dbReference>
<gene>
    <name evidence="3" type="ORF">SDC9_07802</name>
</gene>
<keyword evidence="1" id="KW-0175">Coiled coil</keyword>
<feature type="transmembrane region" description="Helical" evidence="2">
    <location>
        <begin position="12"/>
        <end position="39"/>
    </location>
</feature>
<name>A0A644T6T3_9ZZZZ</name>
<dbReference type="AlphaFoldDB" id="A0A644T6T3"/>
<keyword evidence="2" id="KW-1133">Transmembrane helix</keyword>
<evidence type="ECO:0000256" key="1">
    <source>
        <dbReference type="SAM" id="Coils"/>
    </source>
</evidence>
<protein>
    <recommendedName>
        <fullName evidence="4">DUF1003 domain-containing protein</fullName>
    </recommendedName>
</protein>
<dbReference type="Gene3D" id="1.10.287.950">
    <property type="entry name" value="Methyl-accepting chemotaxis protein"/>
    <property type="match status" value="1"/>
</dbReference>
<reference evidence="3" key="1">
    <citation type="submission" date="2019-08" db="EMBL/GenBank/DDBJ databases">
        <authorList>
            <person name="Kucharzyk K."/>
            <person name="Murdoch R.W."/>
            <person name="Higgins S."/>
            <person name="Loffler F."/>
        </authorList>
    </citation>
    <scope>NUCLEOTIDE SEQUENCE</scope>
</reference>